<gene>
    <name evidence="4" type="ORF">N7493_009253</name>
</gene>
<dbReference type="InterPro" id="IPR055170">
    <property type="entry name" value="GFO_IDH_MocA-like_dom"/>
</dbReference>
<evidence type="ECO:0008006" key="6">
    <source>
        <dbReference type="Google" id="ProtNLM"/>
    </source>
</evidence>
<keyword evidence="5" id="KW-1185">Reference proteome</keyword>
<dbReference type="EMBL" id="JAQJAN010000013">
    <property type="protein sequence ID" value="KAJ5712785.1"/>
    <property type="molecule type" value="Genomic_DNA"/>
</dbReference>
<proteinExistence type="inferred from homology"/>
<reference evidence="4" key="2">
    <citation type="submission" date="2023-01" db="EMBL/GenBank/DDBJ databases">
        <authorList>
            <person name="Petersen C."/>
        </authorList>
    </citation>
    <scope>NUCLEOTIDE SEQUENCE</scope>
    <source>
        <strain evidence="4">IBT 17514</strain>
    </source>
</reference>
<reference evidence="4" key="1">
    <citation type="journal article" date="2023" name="IMA Fungus">
        <title>Comparative genomic study of the Penicillium genus elucidates a diverse pangenome and 15 lateral gene transfer events.</title>
        <authorList>
            <person name="Petersen C."/>
            <person name="Sorensen T."/>
            <person name="Nielsen M.R."/>
            <person name="Sondergaard T.E."/>
            <person name="Sorensen J.L."/>
            <person name="Fitzpatrick D.A."/>
            <person name="Frisvad J.C."/>
            <person name="Nielsen K.L."/>
        </authorList>
    </citation>
    <scope>NUCLEOTIDE SEQUENCE</scope>
    <source>
        <strain evidence="4">IBT 17514</strain>
    </source>
</reference>
<dbReference type="Gene3D" id="3.40.50.720">
    <property type="entry name" value="NAD(P)-binding Rossmann-like Domain"/>
    <property type="match status" value="1"/>
</dbReference>
<dbReference type="PANTHER" id="PTHR42840">
    <property type="entry name" value="NAD(P)-BINDING ROSSMANN-FOLD SUPERFAMILY PROTEIN-RELATED"/>
    <property type="match status" value="1"/>
</dbReference>
<comment type="caution">
    <text evidence="4">The sequence shown here is derived from an EMBL/GenBank/DDBJ whole genome shotgun (WGS) entry which is preliminary data.</text>
</comment>
<accession>A0AAD6HG47</accession>
<name>A0AAD6HG47_9EURO</name>
<feature type="domain" description="GFO/IDH/MocA-like oxidoreductase" evidence="3">
    <location>
        <begin position="129"/>
        <end position="258"/>
    </location>
</feature>
<dbReference type="Proteomes" id="UP001215712">
    <property type="component" value="Unassembled WGS sequence"/>
</dbReference>
<dbReference type="GO" id="GO:0006740">
    <property type="term" value="P:NADPH regeneration"/>
    <property type="evidence" value="ECO:0007669"/>
    <property type="project" value="TreeGrafter"/>
</dbReference>
<feature type="domain" description="Gfo/Idh/MocA-like oxidoreductase N-terminal" evidence="2">
    <location>
        <begin position="8"/>
        <end position="109"/>
    </location>
</feature>
<dbReference type="SUPFAM" id="SSF51735">
    <property type="entry name" value="NAD(P)-binding Rossmann-fold domains"/>
    <property type="match status" value="1"/>
</dbReference>
<dbReference type="PANTHER" id="PTHR42840:SF10">
    <property type="entry name" value="BINDING ROSSMANN FOLD OXIDOREDUCTASE, PUTATIVE-RELATED"/>
    <property type="match status" value="1"/>
</dbReference>
<evidence type="ECO:0000313" key="4">
    <source>
        <dbReference type="EMBL" id="KAJ5712785.1"/>
    </source>
</evidence>
<dbReference type="InterPro" id="IPR036291">
    <property type="entry name" value="NAD(P)-bd_dom_sf"/>
</dbReference>
<evidence type="ECO:0000259" key="2">
    <source>
        <dbReference type="Pfam" id="PF01408"/>
    </source>
</evidence>
<dbReference type="GO" id="GO:0005737">
    <property type="term" value="C:cytoplasm"/>
    <property type="evidence" value="ECO:0007669"/>
    <property type="project" value="TreeGrafter"/>
</dbReference>
<organism evidence="4 5">
    <name type="scientific">Penicillium malachiteum</name>
    <dbReference type="NCBI Taxonomy" id="1324776"/>
    <lineage>
        <taxon>Eukaryota</taxon>
        <taxon>Fungi</taxon>
        <taxon>Dikarya</taxon>
        <taxon>Ascomycota</taxon>
        <taxon>Pezizomycotina</taxon>
        <taxon>Eurotiomycetes</taxon>
        <taxon>Eurotiomycetidae</taxon>
        <taxon>Eurotiales</taxon>
        <taxon>Aspergillaceae</taxon>
        <taxon>Penicillium</taxon>
    </lineage>
</organism>
<comment type="similarity">
    <text evidence="1">Belongs to the Gfo/Idh/MocA family.</text>
</comment>
<dbReference type="SUPFAM" id="SSF55347">
    <property type="entry name" value="Glyceraldehyde-3-phosphate dehydrogenase-like, C-terminal domain"/>
    <property type="match status" value="1"/>
</dbReference>
<dbReference type="Gene3D" id="3.30.360.10">
    <property type="entry name" value="Dihydrodipicolinate Reductase, domain 2"/>
    <property type="match status" value="1"/>
</dbReference>
<dbReference type="GO" id="GO:0016491">
    <property type="term" value="F:oxidoreductase activity"/>
    <property type="evidence" value="ECO:0007669"/>
    <property type="project" value="TreeGrafter"/>
</dbReference>
<dbReference type="AlphaFoldDB" id="A0AAD6HG47"/>
<dbReference type="GO" id="GO:0000166">
    <property type="term" value="F:nucleotide binding"/>
    <property type="evidence" value="ECO:0007669"/>
    <property type="project" value="InterPro"/>
</dbReference>
<evidence type="ECO:0000256" key="1">
    <source>
        <dbReference type="ARBA" id="ARBA00010928"/>
    </source>
</evidence>
<evidence type="ECO:0000259" key="3">
    <source>
        <dbReference type="Pfam" id="PF22725"/>
    </source>
</evidence>
<protein>
    <recommendedName>
        <fullName evidence="6">Gfo/Idh/MocA-like oxidoreductase N-terminal domain-containing protein</fullName>
    </recommendedName>
</protein>
<dbReference type="Pfam" id="PF22725">
    <property type="entry name" value="GFO_IDH_MocA_C3"/>
    <property type="match status" value="1"/>
</dbReference>
<dbReference type="InterPro" id="IPR000683">
    <property type="entry name" value="Gfo/Idh/MocA-like_OxRdtase_N"/>
</dbReference>
<sequence>MSYGDRRIKFALFGLGRLGVLRARILAFQQPRIQLVAVCDTQPGTYKWAAENLLPTRESGAEAVLICTATATHAPLILQALNLNLHVMCEKPVSVDIATTKEVVEKSASRPDLKFLVPFTRRLLDDKSYRQAKALIDNGDLGEIHAVETTGIDQADPNGSTPTTSSLYMEFTDSHTNSVDAGRYLLDVKSGLSSPKKQVNRVIAFGQTAVYQDLNKYGDADNAWGLVEFANGKIFKTYLGRTLTSGFEDTTRLCGTKGHSIISANSNVEIRDHLGIRTQSVPDVFILFDATFLTDLAEFADAVLDDKPLTCQSEDAFEAGKICAALQYSFRKGVPVYFDDNGLPIME</sequence>
<evidence type="ECO:0000313" key="5">
    <source>
        <dbReference type="Proteomes" id="UP001215712"/>
    </source>
</evidence>
<dbReference type="Pfam" id="PF01408">
    <property type="entry name" value="GFO_IDH_MocA"/>
    <property type="match status" value="1"/>
</dbReference>